<evidence type="ECO:0000313" key="8">
    <source>
        <dbReference type="Proteomes" id="UP000244810"/>
    </source>
</evidence>
<feature type="transmembrane region" description="Helical" evidence="5">
    <location>
        <begin position="116"/>
        <end position="140"/>
    </location>
</feature>
<feature type="transmembrane region" description="Helical" evidence="5">
    <location>
        <begin position="146"/>
        <end position="168"/>
    </location>
</feature>
<sequence>MLDGLDTISITFVAPRLAALWGLHPSAMAPAFLATSLGAVVGYLIAGRVSAQLGERMAMILAAALFGLGTLATAWSGGIVMLSVLRFVTSIGLGAALPVAVAVASSVVAQRHRTGIAMLVALGLSTGGVLAGILGGPLIAAYGWEAVFHVGGVLPLLMIPVILALIPGRIAAAAPGAGTSLVKALFGPGLALPTVLLWTFAFVIFVNAYALLFWIPTLLQGIGLPPEQVPASAAAFAMGGLVGGIVMIFFVAKWGIARTLIGYALFTIAAVLVFSLGHFAPAQLLPLVFGLGLGLLPCLSGQSGISVAIYPPALRTTGIGYAAAAGRIGSIAGPAVGGIMVGLGWTPQSFVLMTALPTALSLVLLLVIYRVSATTRSGATATA</sequence>
<evidence type="ECO:0000256" key="1">
    <source>
        <dbReference type="ARBA" id="ARBA00004141"/>
    </source>
</evidence>
<dbReference type="Pfam" id="PF07690">
    <property type="entry name" value="MFS_1"/>
    <property type="match status" value="1"/>
</dbReference>
<keyword evidence="3 5" id="KW-1133">Transmembrane helix</keyword>
<dbReference type="PANTHER" id="PTHR23508">
    <property type="entry name" value="CARBOXYLIC ACID TRANSPORTER PROTEIN HOMOLOG"/>
    <property type="match status" value="1"/>
</dbReference>
<feature type="transmembrane region" description="Helical" evidence="5">
    <location>
        <begin position="27"/>
        <end position="46"/>
    </location>
</feature>
<protein>
    <submittedName>
        <fullName evidence="7">MFS transporter</fullName>
    </submittedName>
</protein>
<keyword evidence="8" id="KW-1185">Reference proteome</keyword>
<dbReference type="Gene3D" id="1.20.1250.20">
    <property type="entry name" value="MFS general substrate transporter like domains"/>
    <property type="match status" value="2"/>
</dbReference>
<name>A0A2T7UQG1_9RHOB</name>
<evidence type="ECO:0000256" key="5">
    <source>
        <dbReference type="SAM" id="Phobius"/>
    </source>
</evidence>
<feature type="transmembrane region" description="Helical" evidence="5">
    <location>
        <begin position="263"/>
        <end position="281"/>
    </location>
</feature>
<feature type="transmembrane region" description="Helical" evidence="5">
    <location>
        <begin position="58"/>
        <end position="81"/>
    </location>
</feature>
<dbReference type="InterPro" id="IPR020846">
    <property type="entry name" value="MFS_dom"/>
</dbReference>
<dbReference type="PANTHER" id="PTHR23508:SF10">
    <property type="entry name" value="CARBOXYLIC ACID TRANSPORTER PROTEIN HOMOLOG"/>
    <property type="match status" value="1"/>
</dbReference>
<evidence type="ECO:0000256" key="2">
    <source>
        <dbReference type="ARBA" id="ARBA00022692"/>
    </source>
</evidence>
<dbReference type="GO" id="GO:0046943">
    <property type="term" value="F:carboxylic acid transmembrane transporter activity"/>
    <property type="evidence" value="ECO:0007669"/>
    <property type="project" value="TreeGrafter"/>
</dbReference>
<feature type="transmembrane region" description="Helical" evidence="5">
    <location>
        <begin position="189"/>
        <end position="215"/>
    </location>
</feature>
<dbReference type="InterPro" id="IPR011701">
    <property type="entry name" value="MFS"/>
</dbReference>
<evidence type="ECO:0000259" key="6">
    <source>
        <dbReference type="PROSITE" id="PS50850"/>
    </source>
</evidence>
<proteinExistence type="predicted"/>
<comment type="subcellular location">
    <subcellularLocation>
        <location evidence="1">Membrane</location>
        <topology evidence="1">Multi-pass membrane protein</topology>
    </subcellularLocation>
</comment>
<accession>A0A2T7UQG1</accession>
<dbReference type="PROSITE" id="PS50850">
    <property type="entry name" value="MFS"/>
    <property type="match status" value="1"/>
</dbReference>
<gene>
    <name evidence="7" type="ORF">DDE23_14155</name>
</gene>
<dbReference type="InterPro" id="IPR036259">
    <property type="entry name" value="MFS_trans_sf"/>
</dbReference>
<feature type="transmembrane region" description="Helical" evidence="5">
    <location>
        <begin position="349"/>
        <end position="369"/>
    </location>
</feature>
<dbReference type="Proteomes" id="UP000244810">
    <property type="component" value="Unassembled WGS sequence"/>
</dbReference>
<keyword evidence="4 5" id="KW-0472">Membrane</keyword>
<comment type="caution">
    <text evidence="7">The sequence shown here is derived from an EMBL/GenBank/DDBJ whole genome shotgun (WGS) entry which is preliminary data.</text>
</comment>
<evidence type="ECO:0000313" key="7">
    <source>
        <dbReference type="EMBL" id="PVE46975.1"/>
    </source>
</evidence>
<feature type="transmembrane region" description="Helical" evidence="5">
    <location>
        <begin position="235"/>
        <end position="256"/>
    </location>
</feature>
<dbReference type="AlphaFoldDB" id="A0A2T7UQG1"/>
<dbReference type="OrthoDB" id="9784658at2"/>
<evidence type="ECO:0000256" key="3">
    <source>
        <dbReference type="ARBA" id="ARBA00022989"/>
    </source>
</evidence>
<organism evidence="7 8">
    <name type="scientific">Pararhodobacter aggregans</name>
    <dbReference type="NCBI Taxonomy" id="404875"/>
    <lineage>
        <taxon>Bacteria</taxon>
        <taxon>Pseudomonadati</taxon>
        <taxon>Pseudomonadota</taxon>
        <taxon>Alphaproteobacteria</taxon>
        <taxon>Rhodobacterales</taxon>
        <taxon>Paracoccaceae</taxon>
        <taxon>Pararhodobacter</taxon>
    </lineage>
</organism>
<dbReference type="EMBL" id="QDDR01000007">
    <property type="protein sequence ID" value="PVE46975.1"/>
    <property type="molecule type" value="Genomic_DNA"/>
</dbReference>
<keyword evidence="2 5" id="KW-0812">Transmembrane</keyword>
<feature type="transmembrane region" description="Helical" evidence="5">
    <location>
        <begin position="87"/>
        <end position="109"/>
    </location>
</feature>
<dbReference type="GO" id="GO:0005886">
    <property type="term" value="C:plasma membrane"/>
    <property type="evidence" value="ECO:0007669"/>
    <property type="project" value="TreeGrafter"/>
</dbReference>
<feature type="domain" description="Major facilitator superfamily (MFS) profile" evidence="6">
    <location>
        <begin position="1"/>
        <end position="372"/>
    </location>
</feature>
<evidence type="ECO:0000256" key="4">
    <source>
        <dbReference type="ARBA" id="ARBA00023136"/>
    </source>
</evidence>
<dbReference type="SUPFAM" id="SSF103473">
    <property type="entry name" value="MFS general substrate transporter"/>
    <property type="match status" value="1"/>
</dbReference>
<feature type="transmembrane region" description="Helical" evidence="5">
    <location>
        <begin position="287"/>
        <end position="309"/>
    </location>
</feature>
<reference evidence="7 8" key="1">
    <citation type="journal article" date="2011" name="Syst. Appl. Microbiol.">
        <title>Defluviimonas denitrificans gen. nov., sp. nov., and Pararhodobacter aggregans gen. nov., sp. nov., non-phototrophic Rhodobacteraceae from the biofilter of a marine aquaculture.</title>
        <authorList>
            <person name="Foesel B.U."/>
            <person name="Drake H.L."/>
            <person name="Schramm A."/>
        </authorList>
    </citation>
    <scope>NUCLEOTIDE SEQUENCE [LARGE SCALE GENOMIC DNA]</scope>
    <source>
        <strain evidence="7 8">D1-19</strain>
    </source>
</reference>
<feature type="transmembrane region" description="Helical" evidence="5">
    <location>
        <begin position="321"/>
        <end position="343"/>
    </location>
</feature>